<evidence type="ECO:0000256" key="6">
    <source>
        <dbReference type="ARBA" id="ARBA00023136"/>
    </source>
</evidence>
<keyword evidence="13" id="KW-1185">Reference proteome</keyword>
<evidence type="ECO:0000256" key="7">
    <source>
        <dbReference type="RuleBase" id="RU369025"/>
    </source>
</evidence>
<evidence type="ECO:0000313" key="12">
    <source>
        <dbReference type="EMBL" id="MDU0352936.1"/>
    </source>
</evidence>
<dbReference type="RefSeq" id="WP_316024639.1">
    <property type="nucleotide sequence ID" value="NZ_JAWDIO010000002.1"/>
</dbReference>
<dbReference type="Gene3D" id="3.30.70.100">
    <property type="match status" value="1"/>
</dbReference>
<dbReference type="Gene3D" id="1.10.287.1260">
    <property type="match status" value="1"/>
</dbReference>
<dbReference type="Pfam" id="PF00924">
    <property type="entry name" value="MS_channel_2nd"/>
    <property type="match status" value="1"/>
</dbReference>
<feature type="compositionally biased region" description="Low complexity" evidence="8">
    <location>
        <begin position="353"/>
        <end position="363"/>
    </location>
</feature>
<keyword evidence="7" id="KW-0406">Ion transport</keyword>
<sequence length="408" mass="45382">MQLRSLFVLLMLFVVPCSFAHADFSFLLSQPHSWPVSSPLELANVNTEAPSVLSSDEGFISAETSLIWQDLQNNWQLFLQKLPTIGLGFLLLVVIVLLARPLSELFVRPITFVSSSQLIRLVTRRLISVLFILFGLYLFLRFAGLSEFAVAVLSGTGVIGLIIGFAFKDIAENFISSLLLSIQKPFKIDDIIEVEGRLGVVKQVTARATTLVDFDGDHVQIPNAIVYKNIIRNLTANPKSRGSFVIGIGYDSSIIESQKLALNILQSTDAVLTEPEPQVLVDVLASSTVNLKVYFWVNVHEHSLLKVGSYLMRAIMREFEKQGINMPDDAREVIFPQGIAVHQADGLEAKQRNASNANNTNPNDQPRLRRAAVDWQNNEQQEDLASDVEDIRQQAKEATDPEKGQNIL</sequence>
<dbReference type="InterPro" id="IPR010920">
    <property type="entry name" value="LSM_dom_sf"/>
</dbReference>
<evidence type="ECO:0000256" key="8">
    <source>
        <dbReference type="SAM" id="MobiDB-lite"/>
    </source>
</evidence>
<evidence type="ECO:0000256" key="5">
    <source>
        <dbReference type="ARBA" id="ARBA00022989"/>
    </source>
</evidence>
<evidence type="ECO:0000259" key="11">
    <source>
        <dbReference type="Pfam" id="PF21082"/>
    </source>
</evidence>
<dbReference type="SUPFAM" id="SSF50182">
    <property type="entry name" value="Sm-like ribonucleoproteins"/>
    <property type="match status" value="1"/>
</dbReference>
<accession>A0ABU3SSE2</accession>
<dbReference type="Proteomes" id="UP001247805">
    <property type="component" value="Unassembled WGS sequence"/>
</dbReference>
<dbReference type="Gene3D" id="2.30.30.60">
    <property type="match status" value="1"/>
</dbReference>
<feature type="domain" description="Mechanosensitive ion channel MscS C-terminal" evidence="11">
    <location>
        <begin position="244"/>
        <end position="326"/>
    </location>
</feature>
<keyword evidence="5 7" id="KW-1133">Transmembrane helix</keyword>
<comment type="subunit">
    <text evidence="7">Homoheptamer.</text>
</comment>
<feature type="domain" description="Mechanosensitive ion channel MscS" evidence="10">
    <location>
        <begin position="169"/>
        <end position="235"/>
    </location>
</feature>
<evidence type="ECO:0000259" key="10">
    <source>
        <dbReference type="Pfam" id="PF00924"/>
    </source>
</evidence>
<keyword evidence="7" id="KW-0407">Ion channel</keyword>
<organism evidence="12 13">
    <name type="scientific">Paraglaciecola aquimarina</name>
    <dbReference type="NCBI Taxonomy" id="1235557"/>
    <lineage>
        <taxon>Bacteria</taxon>
        <taxon>Pseudomonadati</taxon>
        <taxon>Pseudomonadota</taxon>
        <taxon>Gammaproteobacteria</taxon>
        <taxon>Alteromonadales</taxon>
        <taxon>Alteromonadaceae</taxon>
        <taxon>Paraglaciecola</taxon>
    </lineage>
</organism>
<keyword evidence="4 7" id="KW-0812">Transmembrane</keyword>
<feature type="transmembrane region" description="Helical" evidence="7">
    <location>
        <begin position="148"/>
        <end position="167"/>
    </location>
</feature>
<feature type="transmembrane region" description="Helical" evidence="7">
    <location>
        <begin position="82"/>
        <end position="102"/>
    </location>
</feature>
<evidence type="ECO:0000256" key="3">
    <source>
        <dbReference type="ARBA" id="ARBA00022475"/>
    </source>
</evidence>
<keyword evidence="6 7" id="KW-0472">Membrane</keyword>
<feature type="region of interest" description="Disordered" evidence="8">
    <location>
        <begin position="351"/>
        <end position="408"/>
    </location>
</feature>
<keyword evidence="3" id="KW-1003">Cell membrane</keyword>
<proteinExistence type="inferred from homology"/>
<feature type="chain" id="PRO_5046432907" description="Small-conductance mechanosensitive channel" evidence="9">
    <location>
        <begin position="21"/>
        <end position="408"/>
    </location>
</feature>
<evidence type="ECO:0000256" key="2">
    <source>
        <dbReference type="ARBA" id="ARBA00008017"/>
    </source>
</evidence>
<comment type="similarity">
    <text evidence="2 7">Belongs to the MscS (TC 1.A.23) family.</text>
</comment>
<comment type="function">
    <text evidence="7">Mechanosensitive channel that participates in the regulation of osmotic pressure changes within the cell, opening in response to stretch forces in the membrane lipid bilayer, without the need for other proteins. Contributes to normal resistance to hypoosmotic shock. Forms an ion channel of 1.0 nanosiemens conductance with a slight preference for anions.</text>
</comment>
<dbReference type="PANTHER" id="PTHR30221">
    <property type="entry name" value="SMALL-CONDUCTANCE MECHANOSENSITIVE CHANNEL"/>
    <property type="match status" value="1"/>
</dbReference>
<evidence type="ECO:0000256" key="4">
    <source>
        <dbReference type="ARBA" id="ARBA00022692"/>
    </source>
</evidence>
<feature type="transmembrane region" description="Helical" evidence="7">
    <location>
        <begin position="122"/>
        <end position="142"/>
    </location>
</feature>
<dbReference type="Pfam" id="PF21082">
    <property type="entry name" value="MS_channel_3rd"/>
    <property type="match status" value="1"/>
</dbReference>
<dbReference type="SUPFAM" id="SSF82689">
    <property type="entry name" value="Mechanosensitive channel protein MscS (YggB), C-terminal domain"/>
    <property type="match status" value="1"/>
</dbReference>
<keyword evidence="9" id="KW-0732">Signal</keyword>
<dbReference type="PANTHER" id="PTHR30221:SF1">
    <property type="entry name" value="SMALL-CONDUCTANCE MECHANOSENSITIVE CHANNEL"/>
    <property type="match status" value="1"/>
</dbReference>
<evidence type="ECO:0000313" key="13">
    <source>
        <dbReference type="Proteomes" id="UP001247805"/>
    </source>
</evidence>
<keyword evidence="7" id="KW-0813">Transport</keyword>
<keyword evidence="7" id="KW-0997">Cell inner membrane</keyword>
<reference evidence="12 13" key="1">
    <citation type="submission" date="2023-10" db="EMBL/GenBank/DDBJ databases">
        <title>Glaciecola aquimarina strain GGW-M5 nov., isolated from a coastal seawater.</title>
        <authorList>
            <person name="Bayburt H."/>
            <person name="Kim J.M."/>
            <person name="Choi B.J."/>
            <person name="Jeon C.O."/>
        </authorList>
    </citation>
    <scope>NUCLEOTIDE SEQUENCE [LARGE SCALE GENOMIC DNA]</scope>
    <source>
        <strain evidence="12 13">KCTC 32108</strain>
    </source>
</reference>
<feature type="signal peptide" evidence="9">
    <location>
        <begin position="1"/>
        <end position="20"/>
    </location>
</feature>
<feature type="compositionally biased region" description="Basic and acidic residues" evidence="8">
    <location>
        <begin position="389"/>
        <end position="408"/>
    </location>
</feature>
<name>A0ABU3SSE2_9ALTE</name>
<comment type="caution">
    <text evidence="12">The sequence shown here is derived from an EMBL/GenBank/DDBJ whole genome shotgun (WGS) entry which is preliminary data.</text>
</comment>
<dbReference type="EMBL" id="JAWDIO010000002">
    <property type="protein sequence ID" value="MDU0352936.1"/>
    <property type="molecule type" value="Genomic_DNA"/>
</dbReference>
<protein>
    <recommendedName>
        <fullName evidence="7">Small-conductance mechanosensitive channel</fullName>
    </recommendedName>
</protein>
<evidence type="ECO:0000256" key="1">
    <source>
        <dbReference type="ARBA" id="ARBA00004651"/>
    </source>
</evidence>
<gene>
    <name evidence="12" type="ORF">RS130_02455</name>
</gene>
<comment type="caution">
    <text evidence="7">Lacks conserved residue(s) required for the propagation of feature annotation.</text>
</comment>
<dbReference type="InterPro" id="IPR023408">
    <property type="entry name" value="MscS_beta-dom_sf"/>
</dbReference>
<dbReference type="InterPro" id="IPR049278">
    <property type="entry name" value="MS_channel_C"/>
</dbReference>
<dbReference type="InterPro" id="IPR011066">
    <property type="entry name" value="MscS_channel_C_sf"/>
</dbReference>
<dbReference type="InterPro" id="IPR006685">
    <property type="entry name" value="MscS_channel_2nd"/>
</dbReference>
<dbReference type="InterPro" id="IPR045275">
    <property type="entry name" value="MscS_archaea/bacteria_type"/>
</dbReference>
<comment type="subcellular location">
    <subcellularLocation>
        <location evidence="7">Cell inner membrane</location>
        <topology evidence="7">Multi-pass membrane protein</topology>
    </subcellularLocation>
    <subcellularLocation>
        <location evidence="1">Cell membrane</location>
        <topology evidence="1">Multi-pass membrane protein</topology>
    </subcellularLocation>
</comment>
<evidence type="ECO:0000256" key="9">
    <source>
        <dbReference type="SAM" id="SignalP"/>
    </source>
</evidence>